<reference evidence="3" key="1">
    <citation type="submission" date="2015-03" db="EMBL/GenBank/DDBJ databases">
        <authorList>
            <person name="Ferrari E."/>
            <person name="Walter M.C."/>
            <person name="Huptas C."/>
            <person name="Scherer S."/>
            <person name="Mueller-Herbst S."/>
        </authorList>
    </citation>
    <scope>NUCLEOTIDE SEQUENCE [LARGE SCALE GENOMIC DNA]</scope>
    <source>
        <strain evidence="3">LWP01</strain>
    </source>
</reference>
<keyword evidence="1" id="KW-0010">Activator</keyword>
<organism evidence="2 3">
    <name type="scientific">Listeria weihenstephanensis</name>
    <dbReference type="NCBI Taxonomy" id="1006155"/>
    <lineage>
        <taxon>Bacteria</taxon>
        <taxon>Bacillati</taxon>
        <taxon>Bacillota</taxon>
        <taxon>Bacilli</taxon>
        <taxon>Bacillales</taxon>
        <taxon>Listeriaceae</taxon>
        <taxon>Listeria</taxon>
    </lineage>
</organism>
<sequence>MYSKDTLEIFSSNKNIIKMLKKEIKFNSYTHQERIKKGDRVELRSSYNEYVYLVTSGYMKYNHDLNYTDQYQFLISPGDIATLRLYDEMSTNRPACIALTDVVWWKIDFNFFKNVMLAEDPKNIILTYHMEVSRDKLYTNYLQNLLNSKQRVLLCILMFLDKGFHKSDNIIELPNFISYPLLAEFSSTSKTYTSDILSDLRKSEILVSTSKPWIITDVKKFMNIIEDEGVPKLY</sequence>
<name>A0A1S7FQQ8_9LIST</name>
<dbReference type="RefSeq" id="WP_036058989.1">
    <property type="nucleotide sequence ID" value="NZ_CP011102.1"/>
</dbReference>
<dbReference type="SUPFAM" id="SSF51206">
    <property type="entry name" value="cAMP-binding domain-like"/>
    <property type="match status" value="1"/>
</dbReference>
<dbReference type="KEGG" id="lwi:UE46_00725"/>
<dbReference type="InterPro" id="IPR036390">
    <property type="entry name" value="WH_DNA-bd_sf"/>
</dbReference>
<dbReference type="InterPro" id="IPR018490">
    <property type="entry name" value="cNMP-bd_dom_sf"/>
</dbReference>
<keyword evidence="3" id="KW-1185">Reference proteome</keyword>
<evidence type="ECO:0000313" key="2">
    <source>
        <dbReference type="EMBL" id="AQY49730.1"/>
    </source>
</evidence>
<evidence type="ECO:0008006" key="4">
    <source>
        <dbReference type="Google" id="ProtNLM"/>
    </source>
</evidence>
<dbReference type="AlphaFoldDB" id="A0A1S7FQQ8"/>
<dbReference type="Proteomes" id="UP000223060">
    <property type="component" value="Chromosome"/>
</dbReference>
<dbReference type="InterPro" id="IPR014710">
    <property type="entry name" value="RmlC-like_jellyroll"/>
</dbReference>
<evidence type="ECO:0000256" key="1">
    <source>
        <dbReference type="ARBA" id="ARBA00023159"/>
    </source>
</evidence>
<dbReference type="EMBL" id="CP011102">
    <property type="protein sequence ID" value="AQY49730.1"/>
    <property type="molecule type" value="Genomic_DNA"/>
</dbReference>
<dbReference type="SUPFAM" id="SSF46785">
    <property type="entry name" value="Winged helix' DNA-binding domain"/>
    <property type="match status" value="1"/>
</dbReference>
<proteinExistence type="predicted"/>
<dbReference type="Gene3D" id="2.60.120.10">
    <property type="entry name" value="Jelly Rolls"/>
    <property type="match status" value="1"/>
</dbReference>
<accession>A0A1S7FQQ8</accession>
<evidence type="ECO:0000313" key="3">
    <source>
        <dbReference type="Proteomes" id="UP000223060"/>
    </source>
</evidence>
<gene>
    <name evidence="2" type="ORF">UE46_00725</name>
</gene>
<protein>
    <recommendedName>
        <fullName evidence="4">Crp/Fnr family transcriptional regulator</fullName>
    </recommendedName>
</protein>